<reference evidence="6" key="1">
    <citation type="submission" date="2016-01" db="EMBL/GenBank/DDBJ databases">
        <authorList>
            <person name="Peeters C."/>
        </authorList>
    </citation>
    <scope>NUCLEOTIDE SEQUENCE [LARGE SCALE GENOMIC DNA]</scope>
    <source>
        <strain evidence="6">LMG 29323</strain>
    </source>
</reference>
<dbReference type="PROSITE" id="PS50932">
    <property type="entry name" value="HTH_LACI_2"/>
    <property type="match status" value="1"/>
</dbReference>
<dbReference type="GO" id="GO:0003700">
    <property type="term" value="F:DNA-binding transcription factor activity"/>
    <property type="evidence" value="ECO:0007669"/>
    <property type="project" value="TreeGrafter"/>
</dbReference>
<evidence type="ECO:0000259" key="5">
    <source>
        <dbReference type="PROSITE" id="PS50932"/>
    </source>
</evidence>
<dbReference type="SMART" id="SM00354">
    <property type="entry name" value="HTH_LACI"/>
    <property type="match status" value="1"/>
</dbReference>
<accession>A0A157ZDI0</accession>
<dbReference type="InterPro" id="IPR010982">
    <property type="entry name" value="Lambda_DNA-bd_dom_sf"/>
</dbReference>
<dbReference type="PANTHER" id="PTHR30146">
    <property type="entry name" value="LACI-RELATED TRANSCRIPTIONAL REPRESSOR"/>
    <property type="match status" value="1"/>
</dbReference>
<protein>
    <submittedName>
        <fullName evidence="6">LacI family transcriptional regulator</fullName>
    </submittedName>
</protein>
<dbReference type="GO" id="GO:0000976">
    <property type="term" value="F:transcription cis-regulatory region binding"/>
    <property type="evidence" value="ECO:0007669"/>
    <property type="project" value="TreeGrafter"/>
</dbReference>
<gene>
    <name evidence="6" type="ORF">AWB80_00627</name>
</gene>
<keyword evidence="2" id="KW-0805">Transcription regulation</keyword>
<dbReference type="CDD" id="cd06288">
    <property type="entry name" value="PBP1_sucrose_transcription_regulator"/>
    <property type="match status" value="1"/>
</dbReference>
<dbReference type="Gene3D" id="1.10.260.40">
    <property type="entry name" value="lambda repressor-like DNA-binding domains"/>
    <property type="match status" value="1"/>
</dbReference>
<dbReference type="SUPFAM" id="SSF53822">
    <property type="entry name" value="Periplasmic binding protein-like I"/>
    <property type="match status" value="1"/>
</dbReference>
<evidence type="ECO:0000313" key="7">
    <source>
        <dbReference type="Proteomes" id="UP000054911"/>
    </source>
</evidence>
<dbReference type="EMBL" id="FCOE02000002">
    <property type="protein sequence ID" value="SAK43574.1"/>
    <property type="molecule type" value="Genomic_DNA"/>
</dbReference>
<dbReference type="InterPro" id="IPR028082">
    <property type="entry name" value="Peripla_BP_I"/>
</dbReference>
<keyword evidence="7" id="KW-1185">Reference proteome</keyword>
<evidence type="ECO:0000256" key="4">
    <source>
        <dbReference type="ARBA" id="ARBA00023163"/>
    </source>
</evidence>
<dbReference type="InterPro" id="IPR046335">
    <property type="entry name" value="LacI/GalR-like_sensor"/>
</dbReference>
<evidence type="ECO:0000256" key="1">
    <source>
        <dbReference type="ARBA" id="ARBA00022491"/>
    </source>
</evidence>
<dbReference type="SUPFAM" id="SSF47413">
    <property type="entry name" value="lambda repressor-like DNA-binding domains"/>
    <property type="match status" value="1"/>
</dbReference>
<dbReference type="CDD" id="cd01392">
    <property type="entry name" value="HTH_LacI"/>
    <property type="match status" value="1"/>
</dbReference>
<dbReference type="InterPro" id="IPR000843">
    <property type="entry name" value="HTH_LacI"/>
</dbReference>
<keyword evidence="1" id="KW-0678">Repressor</keyword>
<dbReference type="STRING" id="1777141.AWB80_00627"/>
<dbReference type="Pfam" id="PF13377">
    <property type="entry name" value="Peripla_BP_3"/>
    <property type="match status" value="1"/>
</dbReference>
<evidence type="ECO:0000256" key="2">
    <source>
        <dbReference type="ARBA" id="ARBA00023015"/>
    </source>
</evidence>
<organism evidence="6 7">
    <name type="scientific">Caballeronia pedi</name>
    <dbReference type="NCBI Taxonomy" id="1777141"/>
    <lineage>
        <taxon>Bacteria</taxon>
        <taxon>Pseudomonadati</taxon>
        <taxon>Pseudomonadota</taxon>
        <taxon>Betaproteobacteria</taxon>
        <taxon>Burkholderiales</taxon>
        <taxon>Burkholderiaceae</taxon>
        <taxon>Caballeronia</taxon>
    </lineage>
</organism>
<keyword evidence="3" id="KW-0238">DNA-binding</keyword>
<sequence>MANKSVLYASFITNINGRFSRPASLRMRGVQPPDALRTMKKSTQRRPTMTDIAKLTGVSQSTVSLVLNNASGAKFSDTTRDKVLRAAQELGYRMTQREPVAALESQSERNLIVYLADEISTSPHPVVSIDGARDAAFANGRMLAVYSTHGNAEIEARVLDATLGNPNVLGVIYATVYTRRVTLPAELARVPTVLLNCYTSDASVSSVVPAEVAGGHTATDHLLAAGHRRIGYINGEPWQDAARDRLKGYRTALATADLPFAAELVREGDWSPGTGFEHTLSLMREPNPPTAIFCANDLMALGAIEALKQLGLRVPDDVSVLGYDDQEIARHTHPPLSTVVLPNYELGRWAVETLLQEEQNRAAGAPVRRRTVKLDGPLIERGSVKVLAESRHLATNNISD</sequence>
<name>A0A157ZDI0_9BURK</name>
<dbReference type="Proteomes" id="UP000054911">
    <property type="component" value="Unassembled WGS sequence"/>
</dbReference>
<evidence type="ECO:0000313" key="6">
    <source>
        <dbReference type="EMBL" id="SAK43574.1"/>
    </source>
</evidence>
<feature type="domain" description="HTH lacI-type" evidence="5">
    <location>
        <begin position="47"/>
        <end position="113"/>
    </location>
</feature>
<comment type="caution">
    <text evidence="6">The sequence shown here is derived from an EMBL/GenBank/DDBJ whole genome shotgun (WGS) entry which is preliminary data.</text>
</comment>
<dbReference type="PROSITE" id="PS00356">
    <property type="entry name" value="HTH_LACI_1"/>
    <property type="match status" value="1"/>
</dbReference>
<dbReference type="AlphaFoldDB" id="A0A157ZDI0"/>
<dbReference type="Pfam" id="PF00356">
    <property type="entry name" value="LacI"/>
    <property type="match status" value="1"/>
</dbReference>
<dbReference type="PANTHER" id="PTHR30146:SF148">
    <property type="entry name" value="HTH-TYPE TRANSCRIPTIONAL REPRESSOR PURR-RELATED"/>
    <property type="match status" value="1"/>
</dbReference>
<proteinExistence type="predicted"/>
<keyword evidence="4" id="KW-0804">Transcription</keyword>
<evidence type="ECO:0000256" key="3">
    <source>
        <dbReference type="ARBA" id="ARBA00023125"/>
    </source>
</evidence>
<dbReference type="Gene3D" id="3.40.50.2300">
    <property type="match status" value="2"/>
</dbReference>